<dbReference type="EMBL" id="CP144545">
    <property type="protein sequence ID" value="WVW84429.1"/>
    <property type="molecule type" value="Genomic_DNA"/>
</dbReference>
<dbReference type="OrthoDB" id="10468215at2759"/>
<feature type="region of interest" description="Disordered" evidence="1">
    <location>
        <begin position="165"/>
        <end position="256"/>
    </location>
</feature>
<evidence type="ECO:0000256" key="1">
    <source>
        <dbReference type="SAM" id="MobiDB-lite"/>
    </source>
</evidence>
<protein>
    <submittedName>
        <fullName evidence="3">Uncharacterized protein</fullName>
    </submittedName>
</protein>
<evidence type="ECO:0000313" key="3">
    <source>
        <dbReference type="EMBL" id="OCF24819.1"/>
    </source>
</evidence>
<reference evidence="3" key="3">
    <citation type="submission" date="2014-01" db="EMBL/GenBank/DDBJ databases">
        <title>Evolution of pathogenesis and genome organization in the Tremellales.</title>
        <authorList>
            <person name="Cuomo C."/>
            <person name="Litvintseva A."/>
            <person name="Heitman J."/>
            <person name="Chen Y."/>
            <person name="Sun S."/>
            <person name="Springer D."/>
            <person name="Dromer F."/>
            <person name="Young S."/>
            <person name="Zeng Q."/>
            <person name="Chapman S."/>
            <person name="Gujja S."/>
            <person name="Saif S."/>
            <person name="Birren B."/>
        </authorList>
    </citation>
    <scope>NUCLEOTIDE SEQUENCE</scope>
    <source>
        <strain evidence="3">CBS 10118</strain>
    </source>
</reference>
<evidence type="ECO:0000256" key="2">
    <source>
        <dbReference type="SAM" id="SignalP"/>
    </source>
</evidence>
<dbReference type="AlphaFoldDB" id="A0A1B9G1C4"/>
<dbReference type="VEuPathDB" id="FungiDB:I302_06280"/>
<feature type="signal peptide" evidence="2">
    <location>
        <begin position="1"/>
        <end position="22"/>
    </location>
</feature>
<proteinExistence type="predicted"/>
<keyword evidence="5" id="KW-1185">Reference proteome</keyword>
<reference evidence="3" key="1">
    <citation type="submission" date="2013-07" db="EMBL/GenBank/DDBJ databases">
        <title>The Genome Sequence of Cryptococcus bestiolae CBS10118.</title>
        <authorList>
            <consortium name="The Broad Institute Genome Sequencing Platform"/>
            <person name="Cuomo C."/>
            <person name="Litvintseva A."/>
            <person name="Chen Y."/>
            <person name="Heitman J."/>
            <person name="Sun S."/>
            <person name="Springer D."/>
            <person name="Dromer F."/>
            <person name="Young S.K."/>
            <person name="Zeng Q."/>
            <person name="Gargeya S."/>
            <person name="Fitzgerald M."/>
            <person name="Abouelleil A."/>
            <person name="Alvarado L."/>
            <person name="Berlin A.M."/>
            <person name="Chapman S.B."/>
            <person name="Dewar J."/>
            <person name="Goldberg J."/>
            <person name="Griggs A."/>
            <person name="Gujja S."/>
            <person name="Hansen M."/>
            <person name="Howarth C."/>
            <person name="Imamovic A."/>
            <person name="Larimer J."/>
            <person name="McCowan C."/>
            <person name="Murphy C."/>
            <person name="Pearson M."/>
            <person name="Priest M."/>
            <person name="Roberts A."/>
            <person name="Saif S."/>
            <person name="Shea T."/>
            <person name="Sykes S."/>
            <person name="Wortman J."/>
            <person name="Nusbaum C."/>
            <person name="Birren B."/>
        </authorList>
    </citation>
    <scope>NUCLEOTIDE SEQUENCE [LARGE SCALE GENOMIC DNA]</scope>
    <source>
        <strain evidence="3">CBS 10118</strain>
    </source>
</reference>
<feature type="compositionally biased region" description="Low complexity" evidence="1">
    <location>
        <begin position="232"/>
        <end position="245"/>
    </location>
</feature>
<accession>A0A1B9G1C4</accession>
<keyword evidence="2" id="KW-0732">Signal</keyword>
<feature type="chain" id="PRO_5042334765" evidence="2">
    <location>
        <begin position="23"/>
        <end position="289"/>
    </location>
</feature>
<feature type="compositionally biased region" description="Basic residues" evidence="1">
    <location>
        <begin position="246"/>
        <end position="256"/>
    </location>
</feature>
<feature type="compositionally biased region" description="Polar residues" evidence="1">
    <location>
        <begin position="201"/>
        <end position="231"/>
    </location>
</feature>
<dbReference type="GeneID" id="30210679"/>
<reference evidence="4" key="4">
    <citation type="submission" date="2024-02" db="EMBL/GenBank/DDBJ databases">
        <title>Comparative genomics of Cryptococcus and Kwoniella reveals pathogenesis evolution and contrasting modes of karyotype evolution via chromosome fusion or intercentromeric recombination.</title>
        <authorList>
            <person name="Coelho M.A."/>
            <person name="David-Palma M."/>
            <person name="Shea T."/>
            <person name="Bowers K."/>
            <person name="McGinley-Smith S."/>
            <person name="Mohammad A.W."/>
            <person name="Gnirke A."/>
            <person name="Yurkov A.M."/>
            <person name="Nowrousian M."/>
            <person name="Sun S."/>
            <person name="Cuomo C.A."/>
            <person name="Heitman J."/>
        </authorList>
    </citation>
    <scope>NUCLEOTIDE SEQUENCE</scope>
    <source>
        <strain evidence="4">CBS 10118</strain>
    </source>
</reference>
<reference evidence="4" key="2">
    <citation type="submission" date="2013-07" db="EMBL/GenBank/DDBJ databases">
        <authorList>
            <consortium name="The Broad Institute Genome Sequencing Platform"/>
            <person name="Cuomo C."/>
            <person name="Litvintseva A."/>
            <person name="Chen Y."/>
            <person name="Heitman J."/>
            <person name="Sun S."/>
            <person name="Springer D."/>
            <person name="Dromer F."/>
            <person name="Young S.K."/>
            <person name="Zeng Q."/>
            <person name="Gargeya S."/>
            <person name="Fitzgerald M."/>
            <person name="Abouelleil A."/>
            <person name="Alvarado L."/>
            <person name="Berlin A.M."/>
            <person name="Chapman S.B."/>
            <person name="Dewar J."/>
            <person name="Goldberg J."/>
            <person name="Griggs A."/>
            <person name="Gujja S."/>
            <person name="Hansen M."/>
            <person name="Howarth C."/>
            <person name="Imamovic A."/>
            <person name="Larimer J."/>
            <person name="McCowan C."/>
            <person name="Murphy C."/>
            <person name="Pearson M."/>
            <person name="Priest M."/>
            <person name="Roberts A."/>
            <person name="Saif S."/>
            <person name="Shea T."/>
            <person name="Sykes S."/>
            <person name="Wortman J."/>
            <person name="Nusbaum C."/>
            <person name="Birren B."/>
        </authorList>
    </citation>
    <scope>NUCLEOTIDE SEQUENCE</scope>
    <source>
        <strain evidence="4">CBS 10118</strain>
    </source>
</reference>
<feature type="compositionally biased region" description="Polar residues" evidence="1">
    <location>
        <begin position="174"/>
        <end position="193"/>
    </location>
</feature>
<dbReference type="RefSeq" id="XP_019045889.1">
    <property type="nucleotide sequence ID" value="XM_019192892.1"/>
</dbReference>
<dbReference type="Proteomes" id="UP000092730">
    <property type="component" value="Chromosome 5"/>
</dbReference>
<sequence length="289" mass="30593">MILSFNVIVNLIVCGISIQTCAQKIDEPRPACSSLNKCNCEFVCKTYPTNADENFRLNDKELVELQCKDGLTSTGYDALGMDLSICLSCIRSSKPGAKTSSQLIYWSNICDLAWRTSTSSAVDALGNTYDRPAAGQVSCTNGTITSRDDLSASFLFRRATIPTHPHTAHVAADDNNTPHTQTRATHATVQQEDAGTGTGGNAQTFSQSQNRGLTTQEPNGTASLTSVVNAGQASRTATQAAATTSKKARKKKTKKCKNGSLKAIDVTLSKSVTGLSAIFVGILVSCAGI</sequence>
<gene>
    <name evidence="3" type="ORF">I302_06280</name>
    <name evidence="4" type="ORF">I302_106463</name>
</gene>
<evidence type="ECO:0000313" key="5">
    <source>
        <dbReference type="Proteomes" id="UP000092730"/>
    </source>
</evidence>
<dbReference type="KEGG" id="kbi:30210679"/>
<evidence type="ECO:0000313" key="4">
    <source>
        <dbReference type="EMBL" id="WVW84429.1"/>
    </source>
</evidence>
<dbReference type="EMBL" id="KI894022">
    <property type="protein sequence ID" value="OCF24819.1"/>
    <property type="molecule type" value="Genomic_DNA"/>
</dbReference>
<name>A0A1B9G1C4_9TREE</name>
<organism evidence="3">
    <name type="scientific">Kwoniella bestiolae CBS 10118</name>
    <dbReference type="NCBI Taxonomy" id="1296100"/>
    <lineage>
        <taxon>Eukaryota</taxon>
        <taxon>Fungi</taxon>
        <taxon>Dikarya</taxon>
        <taxon>Basidiomycota</taxon>
        <taxon>Agaricomycotina</taxon>
        <taxon>Tremellomycetes</taxon>
        <taxon>Tremellales</taxon>
        <taxon>Cryptococcaceae</taxon>
        <taxon>Kwoniella</taxon>
    </lineage>
</organism>